<accession>A0ABT8F8R8</accession>
<keyword evidence="1" id="KW-0732">Signal</keyword>
<dbReference type="NCBIfam" id="TIGR04183">
    <property type="entry name" value="Por_Secre_tail"/>
    <property type="match status" value="1"/>
</dbReference>
<proteinExistence type="predicted"/>
<dbReference type="InterPro" id="IPR026444">
    <property type="entry name" value="Secre_tail"/>
</dbReference>
<sequence>MKRIVFFALLLLVIQEAYAQNNFRSRQTGNWNDSNTWEEETSPGVWTNTVNVPSAINDVYTNGHQITVTANASCRNIFISYDVVNSLSVNSLRTLTVTGTLSCWDDVNNGPEFPIVSVYNTSVNGTILFTGANMTVDYSPYVIYAWDAQVASFRNLTFNFGLGNTYNVLFSTNVTNVLKVQSGTLFPDTDAELIGGASSTLTVDAGAFIETDYPISGGTTASSFNVVNINGQIRTSRYLNGNTINIGAAGKLISTFNGGNQTQGWWFQSNAPSTINLNSSSTVEYAANAAQSIWPAIYGNLIISSGGSTVTKTLSVGNLTVNGNLTINGSNTTFATGANTVSVRGNFIDNGILSSSGTFIFDGTTAQTINGTANSTFNLLRISNTSASVSLNNVNITVNSELDVDPSATFNPDDRDVNIAGNMRIDGTLVAGTSTSTVNFTGTTSFLGSGTRNFNSISISGTLNAPSALSLAGDFTNNGTFNDNNGTVTFAGTSTQNISGSSTTNFHHLVINEDVTNNGTIAIENTLTLASSVSFDADGSGSGITTLISTSTLDARVAAIPSGSSVTGNITVQRFLPYGSTQAKMYRYLGVPVSGETVAGWQDDFAISGTFTGASTGPGISTNPSMFYFDPATGYVAYPVATNTETLSVGRGYSPYIRTTSPITIDVTGTLVQGNQSVSVQTGGVDNGYNLIANPYASPIDWDLVNKTGLADAIYLKDNSAIGSNGQGAYVAYVGGVGTGGFNGNIASSQAFWVQSTGATSVAFEENDKVSTAQFYMNPAPLQDILRIYANGNGKSDDIVIRFAEGATNGDDASWDAKKFDNDFINLSSITEGQKYAINAVAPLICDQSFALAIENFTEGNYTLTFSDWETFQQPIRATLYDAYTGESIDVKANPEYAFDVIAAEPLSFGLERFTLTFEVADLLTDLPVSSPKTTLCAGESVEVLLNGTQSDVNYQLVVGEKILSDWQLSAGGNLSFTIPADSLAQEATIQAIAQRQGCTEVFTLINTVSVNYPEAPQVLETQGANVCVGADALVEVTATGADAYRWYASETGDDLIEETSDNTLSRNAVLGAETLYVSALNAAGCESSRLPVSIQVEEVAAPQAVSDATISCANEAVTLDVVAEGAVSYQWYTSADSPTAFASTTEGSVQIDQVVSNTSYFVASINANGCESARTEVAISISNAPQMPAVASQELCIGAEAVIAFEAVNGASLYRLYASESATMPLQEAVSPSFALSPEASTTYYLSAVNANGCEGSRVATTLSLLENASIKVLAPTEICTGAAVSISLTTNATQVRWYTDAELTQEAAFSGNNVELSEVNASVTYYAVPFNALNCAGAAQEVQINVSQPSPAVVEPQSTCDLSTVTLYASGAGTNQEYVWFKDSEEVGRTSLGKFEIGNYNQANQWAVALASAQGCLSELRTLAVQYSSLEQVQVAANLSVCVGNSAEITASGASETATYQWFESLDSTSPIATGAVFTTPALNANAVYYVSINNALGCEGLREAVSVEVINLEAASITVEGTTLTSNYSEGNQWYVDGVLLEGETGQQLLAIESGTYTLVVSSQGCITSAEQVLTVLGLGKEQNKFSFVYPNPARDKVFVQTIQGTISAVKVFSSTGAELSNVSIIPQGNTYEIDMAKLRNGTYIIQISNDNHIDTWRVVKE</sequence>
<dbReference type="Proteomes" id="UP001168552">
    <property type="component" value="Unassembled WGS sequence"/>
</dbReference>
<name>A0ABT8F8R8_9BACT</name>
<dbReference type="RefSeq" id="WP_320005182.1">
    <property type="nucleotide sequence ID" value="NZ_JAUHJS010000007.1"/>
</dbReference>
<organism evidence="3 4">
    <name type="scientific">Shiella aurantiaca</name>
    <dbReference type="NCBI Taxonomy" id="3058365"/>
    <lineage>
        <taxon>Bacteria</taxon>
        <taxon>Pseudomonadati</taxon>
        <taxon>Bacteroidota</taxon>
        <taxon>Cytophagia</taxon>
        <taxon>Cytophagales</taxon>
        <taxon>Shiellaceae</taxon>
        <taxon>Shiella</taxon>
    </lineage>
</organism>
<feature type="domain" description="Cyclic nucleotide-binding" evidence="2">
    <location>
        <begin position="1540"/>
        <end position="1598"/>
    </location>
</feature>
<dbReference type="InterPro" id="IPR044023">
    <property type="entry name" value="Ig_7"/>
</dbReference>
<protein>
    <submittedName>
        <fullName evidence="3">T9SS type A sorting domain-containing protein</fullName>
    </submittedName>
</protein>
<dbReference type="Pfam" id="PF19081">
    <property type="entry name" value="Ig_7"/>
    <property type="match status" value="5"/>
</dbReference>
<gene>
    <name evidence="3" type="ORF">QWY31_14130</name>
</gene>
<evidence type="ECO:0000313" key="3">
    <source>
        <dbReference type="EMBL" id="MDN4166644.1"/>
    </source>
</evidence>
<dbReference type="InterPro" id="IPR000595">
    <property type="entry name" value="cNMP-bd_dom"/>
</dbReference>
<feature type="signal peptide" evidence="1">
    <location>
        <begin position="1"/>
        <end position="19"/>
    </location>
</feature>
<evidence type="ECO:0000256" key="1">
    <source>
        <dbReference type="SAM" id="SignalP"/>
    </source>
</evidence>
<evidence type="ECO:0000313" key="4">
    <source>
        <dbReference type="Proteomes" id="UP001168552"/>
    </source>
</evidence>
<reference evidence="3" key="1">
    <citation type="submission" date="2023-06" db="EMBL/GenBank/DDBJ databases">
        <title>Cytophagales bacterium Strain LB-30, isolated from soil.</title>
        <authorList>
            <person name="Liu B."/>
        </authorList>
    </citation>
    <scope>NUCLEOTIDE SEQUENCE</scope>
    <source>
        <strain evidence="3">LB-30</strain>
    </source>
</reference>
<dbReference type="PROSITE" id="PS50042">
    <property type="entry name" value="CNMP_BINDING_3"/>
    <property type="match status" value="1"/>
</dbReference>
<dbReference type="EMBL" id="JAUHJS010000007">
    <property type="protein sequence ID" value="MDN4166644.1"/>
    <property type="molecule type" value="Genomic_DNA"/>
</dbReference>
<comment type="caution">
    <text evidence="3">The sequence shown here is derived from an EMBL/GenBank/DDBJ whole genome shotgun (WGS) entry which is preliminary data.</text>
</comment>
<dbReference type="Pfam" id="PF18962">
    <property type="entry name" value="Por_Secre_tail"/>
    <property type="match status" value="1"/>
</dbReference>
<evidence type="ECO:0000259" key="2">
    <source>
        <dbReference type="PROSITE" id="PS50042"/>
    </source>
</evidence>
<feature type="chain" id="PRO_5045369781" evidence="1">
    <location>
        <begin position="20"/>
        <end position="1665"/>
    </location>
</feature>
<keyword evidence="4" id="KW-1185">Reference proteome</keyword>